<organism evidence="1 2">
    <name type="scientific">Chenopodium quinoa</name>
    <name type="common">Quinoa</name>
    <dbReference type="NCBI Taxonomy" id="63459"/>
    <lineage>
        <taxon>Eukaryota</taxon>
        <taxon>Viridiplantae</taxon>
        <taxon>Streptophyta</taxon>
        <taxon>Embryophyta</taxon>
        <taxon>Tracheophyta</taxon>
        <taxon>Spermatophyta</taxon>
        <taxon>Magnoliopsida</taxon>
        <taxon>eudicotyledons</taxon>
        <taxon>Gunneridae</taxon>
        <taxon>Pentapetalae</taxon>
        <taxon>Caryophyllales</taxon>
        <taxon>Chenopodiaceae</taxon>
        <taxon>Chenopodioideae</taxon>
        <taxon>Atripliceae</taxon>
        <taxon>Chenopodium</taxon>
    </lineage>
</organism>
<evidence type="ECO:0000313" key="2">
    <source>
        <dbReference type="Proteomes" id="UP000596660"/>
    </source>
</evidence>
<reference evidence="1" key="1">
    <citation type="journal article" date="2017" name="Nature">
        <title>The genome of Chenopodium quinoa.</title>
        <authorList>
            <person name="Jarvis D.E."/>
            <person name="Ho Y.S."/>
            <person name="Lightfoot D.J."/>
            <person name="Schmoeckel S.M."/>
            <person name="Li B."/>
            <person name="Borm T.J.A."/>
            <person name="Ohyanagi H."/>
            <person name="Mineta K."/>
            <person name="Michell C.T."/>
            <person name="Saber N."/>
            <person name="Kharbatia N.M."/>
            <person name="Rupper R.R."/>
            <person name="Sharp A.R."/>
            <person name="Dally N."/>
            <person name="Boughton B.A."/>
            <person name="Woo Y.H."/>
            <person name="Gao G."/>
            <person name="Schijlen E.G.W.M."/>
            <person name="Guo X."/>
            <person name="Momin A.A."/>
            <person name="Negrao S."/>
            <person name="Al-Babili S."/>
            <person name="Gehring C."/>
            <person name="Roessner U."/>
            <person name="Jung C."/>
            <person name="Murphy K."/>
            <person name="Arold S.T."/>
            <person name="Gojobori T."/>
            <person name="van der Linden C.G."/>
            <person name="van Loo E.N."/>
            <person name="Jellen E.N."/>
            <person name="Maughan P.J."/>
            <person name="Tester M."/>
        </authorList>
    </citation>
    <scope>NUCLEOTIDE SEQUENCE [LARGE SCALE GENOMIC DNA]</scope>
    <source>
        <strain evidence="1">cv. PI 614886</strain>
    </source>
</reference>
<keyword evidence="2" id="KW-1185">Reference proteome</keyword>
<accession>A0A803MCU3</accession>
<name>A0A803MCU3_CHEQI</name>
<proteinExistence type="predicted"/>
<sequence>MLSTNLKFPFPSIIGTHSQLSLRRRVSSASGFHHSSSARETRGWCFILIKICESLVWLEVPKDADAALQSPFVPRVGTVMAGGPSLSQRAGAADERLEVVESRLQSIEDKLTD</sequence>
<dbReference type="AlphaFoldDB" id="A0A803MCU3"/>
<dbReference type="Proteomes" id="UP000596660">
    <property type="component" value="Unplaced"/>
</dbReference>
<protein>
    <submittedName>
        <fullName evidence="1">Uncharacterized protein</fullName>
    </submittedName>
</protein>
<reference evidence="1" key="2">
    <citation type="submission" date="2021-03" db="UniProtKB">
        <authorList>
            <consortium name="EnsemblPlants"/>
        </authorList>
    </citation>
    <scope>IDENTIFICATION</scope>
</reference>
<dbReference type="EnsemblPlants" id="AUR62027286-RA">
    <property type="protein sequence ID" value="AUR62027286-RA:cds"/>
    <property type="gene ID" value="AUR62027286"/>
</dbReference>
<dbReference type="Gramene" id="AUR62027286-RA">
    <property type="protein sequence ID" value="AUR62027286-RA:cds"/>
    <property type="gene ID" value="AUR62027286"/>
</dbReference>
<evidence type="ECO:0000313" key="1">
    <source>
        <dbReference type="EnsemblPlants" id="AUR62027286-RA:cds"/>
    </source>
</evidence>